<gene>
    <name evidence="1" type="ORF">HPP92_021227</name>
</gene>
<dbReference type="EMBL" id="JADCNM010000011">
    <property type="protein sequence ID" value="KAG0462751.1"/>
    <property type="molecule type" value="Genomic_DNA"/>
</dbReference>
<evidence type="ECO:0000313" key="1">
    <source>
        <dbReference type="EMBL" id="KAG0462751.1"/>
    </source>
</evidence>
<comment type="caution">
    <text evidence="1">The sequence shown here is derived from an EMBL/GenBank/DDBJ whole genome shotgun (WGS) entry which is preliminary data.</text>
</comment>
<dbReference type="AlphaFoldDB" id="A0A835Q243"/>
<sequence length="80" mass="9183">MTRNFRRTERLLRLVGFTDTAGEETAMDGGGTPSEDLIEVKNIRHVHRLKSHSSFPIAAGKTKEPKRSMGNLKKRYTYKY</sequence>
<organism evidence="1 2">
    <name type="scientific">Vanilla planifolia</name>
    <name type="common">Vanilla</name>
    <dbReference type="NCBI Taxonomy" id="51239"/>
    <lineage>
        <taxon>Eukaryota</taxon>
        <taxon>Viridiplantae</taxon>
        <taxon>Streptophyta</taxon>
        <taxon>Embryophyta</taxon>
        <taxon>Tracheophyta</taxon>
        <taxon>Spermatophyta</taxon>
        <taxon>Magnoliopsida</taxon>
        <taxon>Liliopsida</taxon>
        <taxon>Asparagales</taxon>
        <taxon>Orchidaceae</taxon>
        <taxon>Vanilloideae</taxon>
        <taxon>Vanilleae</taxon>
        <taxon>Vanilla</taxon>
    </lineage>
</organism>
<accession>A0A835Q243</accession>
<protein>
    <submittedName>
        <fullName evidence="1">Uncharacterized protein</fullName>
    </submittedName>
</protein>
<evidence type="ECO:0000313" key="2">
    <source>
        <dbReference type="Proteomes" id="UP000639772"/>
    </source>
</evidence>
<dbReference type="Proteomes" id="UP000639772">
    <property type="component" value="Chromosome 11"/>
</dbReference>
<name>A0A835Q243_VANPL</name>
<proteinExistence type="predicted"/>
<reference evidence="1 2" key="1">
    <citation type="journal article" date="2020" name="Nat. Food">
        <title>A phased Vanilla planifolia genome enables genetic improvement of flavour and production.</title>
        <authorList>
            <person name="Hasing T."/>
            <person name="Tang H."/>
            <person name="Brym M."/>
            <person name="Khazi F."/>
            <person name="Huang T."/>
            <person name="Chambers A.H."/>
        </authorList>
    </citation>
    <scope>NUCLEOTIDE SEQUENCE [LARGE SCALE GENOMIC DNA]</scope>
    <source>
        <tissue evidence="1">Leaf</tissue>
    </source>
</reference>